<dbReference type="InterPro" id="IPR050904">
    <property type="entry name" value="Adhesion/Biosynth-related"/>
</dbReference>
<evidence type="ECO:0000259" key="2">
    <source>
        <dbReference type="PROSITE" id="PS50213"/>
    </source>
</evidence>
<feature type="domain" description="FAS1" evidence="2">
    <location>
        <begin position="31"/>
        <end position="164"/>
    </location>
</feature>
<dbReference type="Gene3D" id="2.30.180.10">
    <property type="entry name" value="FAS1 domain"/>
    <property type="match status" value="1"/>
</dbReference>
<gene>
    <name evidence="3" type="ORF">ACFQ2F_03185</name>
</gene>
<name>A0ABW3J7K6_9HYPH</name>
<dbReference type="SUPFAM" id="SSF82153">
    <property type="entry name" value="FAS1 domain"/>
    <property type="match status" value="1"/>
</dbReference>
<accession>A0ABW3J7K6</accession>
<dbReference type="InterPro" id="IPR000782">
    <property type="entry name" value="FAS1_domain"/>
</dbReference>
<keyword evidence="1" id="KW-0732">Signal</keyword>
<reference evidence="4" key="1">
    <citation type="journal article" date="2019" name="Int. J. Syst. Evol. Microbiol.">
        <title>The Global Catalogue of Microorganisms (GCM) 10K type strain sequencing project: providing services to taxonomists for standard genome sequencing and annotation.</title>
        <authorList>
            <consortium name="The Broad Institute Genomics Platform"/>
            <consortium name="The Broad Institute Genome Sequencing Center for Infectious Disease"/>
            <person name="Wu L."/>
            <person name="Ma J."/>
        </authorList>
    </citation>
    <scope>NUCLEOTIDE SEQUENCE [LARGE SCALE GENOMIC DNA]</scope>
    <source>
        <strain evidence="4">CCUG 61697</strain>
    </source>
</reference>
<protein>
    <submittedName>
        <fullName evidence="3">Fasciclin domain-containing protein</fullName>
    </submittedName>
</protein>
<dbReference type="RefSeq" id="WP_379085587.1">
    <property type="nucleotide sequence ID" value="NZ_JBHTJO010000001.1"/>
</dbReference>
<dbReference type="PROSITE" id="PS50213">
    <property type="entry name" value="FAS1"/>
    <property type="match status" value="1"/>
</dbReference>
<dbReference type="PANTHER" id="PTHR10900:SF77">
    <property type="entry name" value="FI19380P1"/>
    <property type="match status" value="1"/>
</dbReference>
<dbReference type="PANTHER" id="PTHR10900">
    <property type="entry name" value="PERIOSTIN-RELATED"/>
    <property type="match status" value="1"/>
</dbReference>
<sequence>MKMWKSIAAAAVLGLIVAGPAQASDKSGDKQANLYERVENDASFSTFLAAVQAADMADALKGDDSLTILAPTDDAFAKLPDGELDRLLEPGNKDELAALLKHHIVPGSIFASTWANEKVTLKTASGDEIVIDATSSPFVVGDAHIVTKNIPAENGMIHGIDAVILPPSS</sequence>
<organism evidence="3 4">
    <name type="scientific">Methyloligella solikamskensis</name>
    <dbReference type="NCBI Taxonomy" id="1177756"/>
    <lineage>
        <taxon>Bacteria</taxon>
        <taxon>Pseudomonadati</taxon>
        <taxon>Pseudomonadota</taxon>
        <taxon>Alphaproteobacteria</taxon>
        <taxon>Hyphomicrobiales</taxon>
        <taxon>Hyphomicrobiaceae</taxon>
        <taxon>Methyloligella</taxon>
    </lineage>
</organism>
<proteinExistence type="predicted"/>
<dbReference type="InterPro" id="IPR036378">
    <property type="entry name" value="FAS1_dom_sf"/>
</dbReference>
<dbReference type="Pfam" id="PF02469">
    <property type="entry name" value="Fasciclin"/>
    <property type="match status" value="1"/>
</dbReference>
<dbReference type="EMBL" id="JBHTJO010000001">
    <property type="protein sequence ID" value="MFD0986099.1"/>
    <property type="molecule type" value="Genomic_DNA"/>
</dbReference>
<evidence type="ECO:0000313" key="4">
    <source>
        <dbReference type="Proteomes" id="UP001597102"/>
    </source>
</evidence>
<dbReference type="Proteomes" id="UP001597102">
    <property type="component" value="Unassembled WGS sequence"/>
</dbReference>
<feature type="chain" id="PRO_5045968497" evidence="1">
    <location>
        <begin position="24"/>
        <end position="169"/>
    </location>
</feature>
<keyword evidence="4" id="KW-1185">Reference proteome</keyword>
<feature type="signal peptide" evidence="1">
    <location>
        <begin position="1"/>
        <end position="23"/>
    </location>
</feature>
<dbReference type="SMART" id="SM00554">
    <property type="entry name" value="FAS1"/>
    <property type="match status" value="1"/>
</dbReference>
<evidence type="ECO:0000313" key="3">
    <source>
        <dbReference type="EMBL" id="MFD0986099.1"/>
    </source>
</evidence>
<evidence type="ECO:0000256" key="1">
    <source>
        <dbReference type="SAM" id="SignalP"/>
    </source>
</evidence>
<comment type="caution">
    <text evidence="3">The sequence shown here is derived from an EMBL/GenBank/DDBJ whole genome shotgun (WGS) entry which is preliminary data.</text>
</comment>